<dbReference type="VEuPathDB" id="FungiDB:An05g01900"/>
<organism evidence="2 3">
    <name type="scientific">Aspergillus niger</name>
    <dbReference type="NCBI Taxonomy" id="5061"/>
    <lineage>
        <taxon>Eukaryota</taxon>
        <taxon>Fungi</taxon>
        <taxon>Dikarya</taxon>
        <taxon>Ascomycota</taxon>
        <taxon>Pezizomycotina</taxon>
        <taxon>Eurotiomycetes</taxon>
        <taxon>Eurotiomycetidae</taxon>
        <taxon>Eurotiales</taxon>
        <taxon>Aspergillaceae</taxon>
        <taxon>Aspergillus</taxon>
        <taxon>Aspergillus subgen. Circumdati</taxon>
    </lineage>
</organism>
<dbReference type="VEuPathDB" id="FungiDB:M747DRAFT_345252"/>
<evidence type="ECO:0000313" key="3">
    <source>
        <dbReference type="Proteomes" id="UP000197666"/>
    </source>
</evidence>
<proteinExistence type="predicted"/>
<feature type="region of interest" description="Disordered" evidence="1">
    <location>
        <begin position="1"/>
        <end position="59"/>
    </location>
</feature>
<reference evidence="3" key="1">
    <citation type="submission" date="2018-10" db="EMBL/GenBank/DDBJ databases">
        <title>FDA dAtabase for Regulatory Grade micrObial Sequences (FDA-ARGOS): Supporting development and validation of Infectious Disease Dx tests.</title>
        <authorList>
            <person name="Kerrigan L."/>
            <person name="Tallon L."/>
            <person name="Sadzewicz L."/>
            <person name="Sengamalay N."/>
            <person name="Ott S."/>
            <person name="Godinez A."/>
            <person name="Nagaraj S."/>
            <person name="Vavikolanu K."/>
            <person name="Nadendla S."/>
            <person name="George J."/>
            <person name="Sichtig H."/>
        </authorList>
    </citation>
    <scope>NUCLEOTIDE SEQUENCE [LARGE SCALE GENOMIC DNA]</scope>
    <source>
        <strain evidence="3">FDAARGOS_311</strain>
    </source>
</reference>
<accession>A0A505I7P2</accession>
<gene>
    <name evidence="2" type="ORF">CAN33_0034905</name>
</gene>
<protein>
    <submittedName>
        <fullName evidence="2">Uncharacterized protein</fullName>
    </submittedName>
</protein>
<name>A0A505I7P2_ASPNG</name>
<dbReference type="VEuPathDB" id="FungiDB:ASPNIDRAFT2_1172025"/>
<evidence type="ECO:0000256" key="1">
    <source>
        <dbReference type="SAM" id="MobiDB-lite"/>
    </source>
</evidence>
<feature type="compositionally biased region" description="Basic and acidic residues" evidence="1">
    <location>
        <begin position="27"/>
        <end position="48"/>
    </location>
</feature>
<evidence type="ECO:0000313" key="2">
    <source>
        <dbReference type="EMBL" id="TPR05472.1"/>
    </source>
</evidence>
<dbReference type="Proteomes" id="UP000197666">
    <property type="component" value="Unassembled WGS sequence"/>
</dbReference>
<dbReference type="AlphaFoldDB" id="A0A505I7P2"/>
<dbReference type="EMBL" id="NKJJ02000002">
    <property type="protein sequence ID" value="TPR05472.1"/>
    <property type="molecule type" value="Genomic_DNA"/>
</dbReference>
<sequence length="411" mass="46986">MPRKQSNTSGKGTKKAPDPSPSTSRPNDIRKSPARTKDSSQERNKETDSAIPLAKADQDATKRIRELEEEIGTLNKRIKVLQTILFEDDKDNRHAENYLKADNEAKPRVVQWASCCPVQWSKAINDIFISANCWAYSHINRDSTRLSLRQKKELISRLDGYCVQDDFDAIASSLPRVPRNSFLITMVKLLFVKECISSFFTNLFWYLVPDPGTEKKSDNGYHWVWTQIFTLYEKIRTSDPSAARPWRLWTTRFSNPSDAFGKAMAAQRKRLVDKICEEFLNQDLVKYLLKSSEETAYHDALVHLQEYFNDAAQTSVIISSHLKYLELENLNSIGHVYSSAKMKLAQYYDPEQRKHRLEGSRILFIDFPAVYICDGRKDSSCRTLGHPAAICINPSTFNTGLISGWAQLVGV</sequence>
<feature type="compositionally biased region" description="Polar residues" evidence="1">
    <location>
        <begin position="1"/>
        <end position="11"/>
    </location>
</feature>
<comment type="caution">
    <text evidence="2">The sequence shown here is derived from an EMBL/GenBank/DDBJ whole genome shotgun (WGS) entry which is preliminary data.</text>
</comment>
<dbReference type="VEuPathDB" id="FungiDB:ATCC64974_42470"/>